<dbReference type="OrthoDB" id="9789954at2"/>
<dbReference type="Proteomes" id="UP000198618">
    <property type="component" value="Unassembled WGS sequence"/>
</dbReference>
<accession>A0A1I0F8Z0</accession>
<dbReference type="Gene3D" id="1.10.10.10">
    <property type="entry name" value="Winged helix-like DNA-binding domain superfamily/Winged helix DNA-binding domain"/>
    <property type="match status" value="1"/>
</dbReference>
<dbReference type="GO" id="GO:0003677">
    <property type="term" value="F:DNA binding"/>
    <property type="evidence" value="ECO:0007669"/>
    <property type="project" value="InterPro"/>
</dbReference>
<dbReference type="SUPFAM" id="SSF46894">
    <property type="entry name" value="C-terminal effector domain of the bipartite response regulators"/>
    <property type="match status" value="1"/>
</dbReference>
<keyword evidence="5" id="KW-1185">Reference proteome</keyword>
<dbReference type="GO" id="GO:0006355">
    <property type="term" value="P:regulation of DNA-templated transcription"/>
    <property type="evidence" value="ECO:0007669"/>
    <property type="project" value="InterPro"/>
</dbReference>
<dbReference type="InterPro" id="IPR018656">
    <property type="entry name" value="DUF2087"/>
</dbReference>
<proteinExistence type="predicted"/>
<evidence type="ECO:0000259" key="3">
    <source>
        <dbReference type="Pfam" id="PF09860"/>
    </source>
</evidence>
<dbReference type="EMBL" id="FOHE01000014">
    <property type="protein sequence ID" value="SET54377.1"/>
    <property type="molecule type" value="Genomic_DNA"/>
</dbReference>
<reference evidence="4 5" key="1">
    <citation type="submission" date="2016-10" db="EMBL/GenBank/DDBJ databases">
        <authorList>
            <person name="de Groot N.N."/>
        </authorList>
    </citation>
    <scope>NUCLEOTIDE SEQUENCE [LARGE SCALE GENOMIC DNA]</scope>
    <source>
        <strain evidence="4 5">IBRC-M 10780</strain>
    </source>
</reference>
<name>A0A1I0F8Z0_9BACI</name>
<dbReference type="InterPro" id="IPR016032">
    <property type="entry name" value="Sig_transdc_resp-reg_C-effctor"/>
</dbReference>
<evidence type="ECO:0000313" key="4">
    <source>
        <dbReference type="EMBL" id="SET54377.1"/>
    </source>
</evidence>
<dbReference type="RefSeq" id="WP_090871071.1">
    <property type="nucleotide sequence ID" value="NZ_FOHE01000014.1"/>
</dbReference>
<evidence type="ECO:0000256" key="2">
    <source>
        <dbReference type="ARBA" id="ARBA00023163"/>
    </source>
</evidence>
<dbReference type="Pfam" id="PF09860">
    <property type="entry name" value="DUF2087"/>
    <property type="match status" value="1"/>
</dbReference>
<dbReference type="AlphaFoldDB" id="A0A1I0F8Z0"/>
<dbReference type="InterPro" id="IPR036388">
    <property type="entry name" value="WH-like_DNA-bd_sf"/>
</dbReference>
<sequence length="252" mass="29582">MANEAKFWNASIEELTKGYIYDSQLEVFTCLICGEYYRKGIIYPNGEVLYEAKLAMKHHVQEAHQSMFEYLMNMPKKYTGLSDLQKEILTYFKQGLTDKEIARNVDAGSTSTIRTHRFKLREKEKQARVFLAIMELLKQEEYTDELISIHKGATMVDERYAITNAEKEKVLATYFKQGVNGPLESFPSKEKRKIIILQQIITNFDTTKKYTELEVNEILKSTFDDFVTLRRYLIEYGFMNRSKDGSSYWVNR</sequence>
<organism evidence="4 5">
    <name type="scientific">Oceanobacillus limi</name>
    <dbReference type="NCBI Taxonomy" id="930131"/>
    <lineage>
        <taxon>Bacteria</taxon>
        <taxon>Bacillati</taxon>
        <taxon>Bacillota</taxon>
        <taxon>Bacilli</taxon>
        <taxon>Bacillales</taxon>
        <taxon>Bacillaceae</taxon>
        <taxon>Oceanobacillus</taxon>
    </lineage>
</organism>
<keyword evidence="1" id="KW-0805">Transcription regulation</keyword>
<gene>
    <name evidence="4" type="ORF">SAMN05216389_11461</name>
</gene>
<protein>
    <submittedName>
        <fullName evidence="4">Transcriptional regulator</fullName>
    </submittedName>
</protein>
<evidence type="ECO:0000256" key="1">
    <source>
        <dbReference type="ARBA" id="ARBA00023015"/>
    </source>
</evidence>
<dbReference type="STRING" id="930131.SAMN05216389_11461"/>
<evidence type="ECO:0000313" key="5">
    <source>
        <dbReference type="Proteomes" id="UP000198618"/>
    </source>
</evidence>
<feature type="domain" description="DUF2087" evidence="3">
    <location>
        <begin position="183"/>
        <end position="250"/>
    </location>
</feature>
<keyword evidence="2" id="KW-0804">Transcription</keyword>